<dbReference type="PANTHER" id="PTHR33221:SF15">
    <property type="entry name" value="HTH-TYPE TRANSCRIPTIONAL REGULATOR YWGB-RELATED"/>
    <property type="match status" value="1"/>
</dbReference>
<dbReference type="RefSeq" id="WP_188892411.1">
    <property type="nucleotide sequence ID" value="NZ_BMHY01000015.1"/>
</dbReference>
<name>A0A917HQ72_9BACL</name>
<dbReference type="SUPFAM" id="SSF46785">
    <property type="entry name" value="Winged helix' DNA-binding domain"/>
    <property type="match status" value="1"/>
</dbReference>
<dbReference type="InterPro" id="IPR036388">
    <property type="entry name" value="WH-like_DNA-bd_sf"/>
</dbReference>
<dbReference type="PROSITE" id="PS51197">
    <property type="entry name" value="HTH_RRF2_2"/>
    <property type="match status" value="1"/>
</dbReference>
<dbReference type="Proteomes" id="UP000600247">
    <property type="component" value="Unassembled WGS sequence"/>
</dbReference>
<accession>A0A917HQ72</accession>
<comment type="caution">
    <text evidence="1">The sequence shown here is derived from an EMBL/GenBank/DDBJ whole genome shotgun (WGS) entry which is preliminary data.</text>
</comment>
<dbReference type="Pfam" id="PF02082">
    <property type="entry name" value="Rrf2"/>
    <property type="match status" value="1"/>
</dbReference>
<dbReference type="GO" id="GO:0003700">
    <property type="term" value="F:DNA-binding transcription factor activity"/>
    <property type="evidence" value="ECO:0007669"/>
    <property type="project" value="TreeGrafter"/>
</dbReference>
<evidence type="ECO:0000313" key="2">
    <source>
        <dbReference type="Proteomes" id="UP000600247"/>
    </source>
</evidence>
<sequence length="140" mass="15101">MNNNRFAVAVHILSLLELMKDTRLTSEYIAGSVNTNAVVIRRIMGMLSKAGLVLTSPGVAGASLSRPTDQITLLDIYRAVQSGGQEELFAIHDKPNPDCSVGRNIQSSLENVFSQAQLALENKLSALTLDQVTTDLASKM</sequence>
<dbReference type="AlphaFoldDB" id="A0A917HQ72"/>
<dbReference type="InterPro" id="IPR000944">
    <property type="entry name" value="Tscrpt_reg_Rrf2"/>
</dbReference>
<proteinExistence type="predicted"/>
<dbReference type="EMBL" id="BMHY01000015">
    <property type="protein sequence ID" value="GGG85868.1"/>
    <property type="molecule type" value="Genomic_DNA"/>
</dbReference>
<dbReference type="InterPro" id="IPR036390">
    <property type="entry name" value="WH_DNA-bd_sf"/>
</dbReference>
<keyword evidence="2" id="KW-1185">Reference proteome</keyword>
<dbReference type="FunFam" id="1.10.10.10:FF:000138">
    <property type="entry name" value="Rrf2 family transcriptional regulator"/>
    <property type="match status" value="1"/>
</dbReference>
<dbReference type="GO" id="GO:0005829">
    <property type="term" value="C:cytosol"/>
    <property type="evidence" value="ECO:0007669"/>
    <property type="project" value="TreeGrafter"/>
</dbReference>
<reference evidence="1 2" key="1">
    <citation type="journal article" date="2014" name="Int. J. Syst. Evol. Microbiol.">
        <title>Complete genome sequence of Corynebacterium casei LMG S-19264T (=DSM 44701T), isolated from a smear-ripened cheese.</title>
        <authorList>
            <consortium name="US DOE Joint Genome Institute (JGI-PGF)"/>
            <person name="Walter F."/>
            <person name="Albersmeier A."/>
            <person name="Kalinowski J."/>
            <person name="Ruckert C."/>
        </authorList>
    </citation>
    <scope>NUCLEOTIDE SEQUENCE [LARGE SCALE GENOMIC DNA]</scope>
    <source>
        <strain evidence="1 2">CGMCC 1.15286</strain>
    </source>
</reference>
<organism evidence="1 2">
    <name type="scientific">Paenibacillus radicis</name>
    <name type="common">ex Gao et al. 2016</name>
    <dbReference type="NCBI Taxonomy" id="1737354"/>
    <lineage>
        <taxon>Bacteria</taxon>
        <taxon>Bacillati</taxon>
        <taxon>Bacillota</taxon>
        <taxon>Bacilli</taxon>
        <taxon>Bacillales</taxon>
        <taxon>Paenibacillaceae</taxon>
        <taxon>Paenibacillus</taxon>
    </lineage>
</organism>
<evidence type="ECO:0000313" key="1">
    <source>
        <dbReference type="EMBL" id="GGG85868.1"/>
    </source>
</evidence>
<dbReference type="PANTHER" id="PTHR33221">
    <property type="entry name" value="WINGED HELIX-TURN-HELIX TRANSCRIPTIONAL REGULATOR, RRF2 FAMILY"/>
    <property type="match status" value="1"/>
</dbReference>
<protein>
    <submittedName>
        <fullName evidence="1">Rrf2 family transcriptional regulator</fullName>
    </submittedName>
</protein>
<gene>
    <name evidence="1" type="ORF">GCM10010918_49930</name>
</gene>
<dbReference type="Gene3D" id="1.10.10.10">
    <property type="entry name" value="Winged helix-like DNA-binding domain superfamily/Winged helix DNA-binding domain"/>
    <property type="match status" value="1"/>
</dbReference>